<protein>
    <submittedName>
        <fullName evidence="3">MLP-like protein 28</fullName>
    </submittedName>
</protein>
<organism evidence="3 4">
    <name type="scientific">Tripterygium wilfordii</name>
    <name type="common">Thunder God vine</name>
    <dbReference type="NCBI Taxonomy" id="458696"/>
    <lineage>
        <taxon>Eukaryota</taxon>
        <taxon>Viridiplantae</taxon>
        <taxon>Streptophyta</taxon>
        <taxon>Embryophyta</taxon>
        <taxon>Tracheophyta</taxon>
        <taxon>Spermatophyta</taxon>
        <taxon>Magnoliopsida</taxon>
        <taxon>eudicotyledons</taxon>
        <taxon>Gunneridae</taxon>
        <taxon>Pentapetalae</taxon>
        <taxon>rosids</taxon>
        <taxon>fabids</taxon>
        <taxon>Celastrales</taxon>
        <taxon>Celastraceae</taxon>
        <taxon>Tripterygium</taxon>
    </lineage>
</organism>
<evidence type="ECO:0000313" key="4">
    <source>
        <dbReference type="Proteomes" id="UP000593562"/>
    </source>
</evidence>
<dbReference type="SUPFAM" id="SSF55961">
    <property type="entry name" value="Bet v1-like"/>
    <property type="match status" value="1"/>
</dbReference>
<proteinExistence type="inferred from homology"/>
<dbReference type="Pfam" id="PF00407">
    <property type="entry name" value="Bet_v_1"/>
    <property type="match status" value="1"/>
</dbReference>
<dbReference type="FunCoup" id="A0A7J7C0I4">
    <property type="interactions" value="547"/>
</dbReference>
<dbReference type="PANTHER" id="PTHR31338:SF20">
    <property type="entry name" value="BET V I_MAJOR LATEX PROTEIN DOMAIN-CONTAINING PROTEIN"/>
    <property type="match status" value="1"/>
</dbReference>
<dbReference type="InterPro" id="IPR000916">
    <property type="entry name" value="Bet_v_I/MLP"/>
</dbReference>
<dbReference type="Proteomes" id="UP000593562">
    <property type="component" value="Unassembled WGS sequence"/>
</dbReference>
<gene>
    <name evidence="3" type="ORF">HS088_TW22G01366</name>
</gene>
<accession>A0A7J7C0I4</accession>
<dbReference type="Gene3D" id="3.30.530.20">
    <property type="match status" value="1"/>
</dbReference>
<dbReference type="InterPro" id="IPR023393">
    <property type="entry name" value="START-like_dom_sf"/>
</dbReference>
<evidence type="ECO:0000256" key="1">
    <source>
        <dbReference type="ARBA" id="ARBA00038242"/>
    </source>
</evidence>
<dbReference type="SMART" id="SM01037">
    <property type="entry name" value="Bet_v_1"/>
    <property type="match status" value="1"/>
</dbReference>
<dbReference type="PANTHER" id="PTHR31338">
    <property type="entry name" value="POLYKETIDE CYCLASE/DEHYDRASE AND LIPID TRANSPORT SUPERFAMILY PROTEIN"/>
    <property type="match status" value="1"/>
</dbReference>
<name>A0A7J7C0I4_TRIWF</name>
<evidence type="ECO:0000313" key="3">
    <source>
        <dbReference type="EMBL" id="KAF5727670.1"/>
    </source>
</evidence>
<keyword evidence="4" id="KW-1185">Reference proteome</keyword>
<reference evidence="3 4" key="1">
    <citation type="journal article" date="2020" name="Nat. Commun.">
        <title>Genome of Tripterygium wilfordii and identification of cytochrome P450 involved in triptolide biosynthesis.</title>
        <authorList>
            <person name="Tu L."/>
            <person name="Su P."/>
            <person name="Zhang Z."/>
            <person name="Gao L."/>
            <person name="Wang J."/>
            <person name="Hu T."/>
            <person name="Zhou J."/>
            <person name="Zhang Y."/>
            <person name="Zhao Y."/>
            <person name="Liu Y."/>
            <person name="Song Y."/>
            <person name="Tong Y."/>
            <person name="Lu Y."/>
            <person name="Yang J."/>
            <person name="Xu C."/>
            <person name="Jia M."/>
            <person name="Peters R.J."/>
            <person name="Huang L."/>
            <person name="Gao W."/>
        </authorList>
    </citation>
    <scope>NUCLEOTIDE SEQUENCE [LARGE SCALE GENOMIC DNA]</scope>
    <source>
        <strain evidence="4">cv. XIE 37</strain>
        <tissue evidence="3">Leaf</tissue>
    </source>
</reference>
<comment type="similarity">
    <text evidence="1">Belongs to the MLP family.</text>
</comment>
<dbReference type="InParanoid" id="A0A7J7C0I4"/>
<dbReference type="GO" id="GO:0006952">
    <property type="term" value="P:defense response"/>
    <property type="evidence" value="ECO:0007669"/>
    <property type="project" value="InterPro"/>
</dbReference>
<evidence type="ECO:0000259" key="2">
    <source>
        <dbReference type="SMART" id="SM01037"/>
    </source>
</evidence>
<feature type="domain" description="Bet v I/Major latex protein" evidence="2">
    <location>
        <begin position="10"/>
        <end position="155"/>
    </location>
</feature>
<dbReference type="OrthoDB" id="1072116at2759"/>
<dbReference type="AlphaFoldDB" id="A0A7J7C0I4"/>
<dbReference type="EMBL" id="JAAARO010000022">
    <property type="protein sequence ID" value="KAF5727670.1"/>
    <property type="molecule type" value="Genomic_DNA"/>
</dbReference>
<dbReference type="InterPro" id="IPR052006">
    <property type="entry name" value="MLP-like"/>
</dbReference>
<sequence>MSDIITKYPKRKMETVIDIEAPAQKIYNVFKETAFHVPGHAPNHIQGVEVHEGAWDKHGSIKVWTYTFEGKTTTFKERVEFDDEKLIVKLVGIDGDPFTYLKQYVPIFQFIPKGTGTEAILTIVYEKISESIKVPDYMDFMIGLTKSLSEGIVKS</sequence>
<comment type="caution">
    <text evidence="3">The sequence shown here is derived from an EMBL/GenBank/DDBJ whole genome shotgun (WGS) entry which is preliminary data.</text>
</comment>